<dbReference type="Gene3D" id="3.20.20.70">
    <property type="entry name" value="Aldolase class I"/>
    <property type="match status" value="1"/>
</dbReference>
<proteinExistence type="inferred from homology"/>
<organism evidence="6 8">
    <name type="scientific">Streptomyces microflavus</name>
    <name type="common">Streptomyces lipmanii</name>
    <dbReference type="NCBI Taxonomy" id="1919"/>
    <lineage>
        <taxon>Bacteria</taxon>
        <taxon>Bacillati</taxon>
        <taxon>Actinomycetota</taxon>
        <taxon>Actinomycetes</taxon>
        <taxon>Kitasatosporales</taxon>
        <taxon>Streptomycetaceae</taxon>
        <taxon>Streptomyces</taxon>
    </lineage>
</organism>
<dbReference type="Pfam" id="PF01474">
    <property type="entry name" value="DAHP_synth_2"/>
    <property type="match status" value="2"/>
</dbReference>
<dbReference type="SUPFAM" id="SSF51569">
    <property type="entry name" value="Aldolase"/>
    <property type="match status" value="1"/>
</dbReference>
<dbReference type="GO" id="GO:0003849">
    <property type="term" value="F:3-deoxy-7-phosphoheptulonate synthase activity"/>
    <property type="evidence" value="ECO:0007669"/>
    <property type="project" value="UniProtKB-EC"/>
</dbReference>
<keyword evidence="3" id="KW-0170">Cobalt</keyword>
<dbReference type="EMBL" id="JAAGME010001448">
    <property type="protein sequence ID" value="NEB72081.1"/>
    <property type="molecule type" value="Genomic_DNA"/>
</dbReference>
<feature type="binding site" evidence="3">
    <location>
        <begin position="219"/>
        <end position="220"/>
    </location>
    <ligand>
        <name>phosphoenolpyruvate</name>
        <dbReference type="ChEBI" id="CHEBI:58702"/>
    </ligand>
</feature>
<gene>
    <name evidence="5" type="ORF">ABR748_17030</name>
    <name evidence="6" type="ORF">G3I39_34180</name>
    <name evidence="7" type="ORF">HUT09_16080</name>
</gene>
<dbReference type="UniPathway" id="UPA00053">
    <property type="reaction ID" value="UER00084"/>
</dbReference>
<keyword evidence="10" id="KW-1185">Reference proteome</keyword>
<evidence type="ECO:0000256" key="2">
    <source>
        <dbReference type="ARBA" id="ARBA00022679"/>
    </source>
</evidence>
<dbReference type="InterPro" id="IPR002480">
    <property type="entry name" value="DAHP_synth_2"/>
</dbReference>
<evidence type="ECO:0000313" key="7">
    <source>
        <dbReference type="EMBL" id="QKW43933.1"/>
    </source>
</evidence>
<dbReference type="AlphaFoldDB" id="A0A6N9VPV7"/>
<reference evidence="6 8" key="1">
    <citation type="submission" date="2020-01" db="EMBL/GenBank/DDBJ databases">
        <title>Insect and environment-associated Actinomycetes.</title>
        <authorList>
            <person name="Currrie C."/>
            <person name="Chevrette M."/>
            <person name="Carlson C."/>
            <person name="Stubbendieck R."/>
            <person name="Wendt-Pienkowski E."/>
        </authorList>
    </citation>
    <scope>NUCLEOTIDE SEQUENCE [LARGE SCALE GENOMIC DNA]</scope>
    <source>
        <strain evidence="6 8">SID14438</strain>
    </source>
</reference>
<evidence type="ECO:0000256" key="3">
    <source>
        <dbReference type="PIRSR" id="PIRSR602480-1"/>
    </source>
</evidence>
<dbReference type="GO" id="GO:0009073">
    <property type="term" value="P:aromatic amino acid family biosynthetic process"/>
    <property type="evidence" value="ECO:0007669"/>
    <property type="project" value="UniProtKB-KW"/>
</dbReference>
<feature type="binding site" evidence="3">
    <location>
        <position position="273"/>
    </location>
    <ligand>
        <name>phosphoenolpyruvate</name>
        <dbReference type="ChEBI" id="CHEBI:58702"/>
    </ligand>
</feature>
<reference evidence="7 9" key="2">
    <citation type="submission" date="2020-06" db="EMBL/GenBank/DDBJ databases">
        <title>Genome mining for natural products.</title>
        <authorList>
            <person name="Zhang B."/>
            <person name="Shi J."/>
            <person name="Ge H."/>
        </authorList>
    </citation>
    <scope>NUCLEOTIDE SEQUENCE [LARGE SCALE GENOMIC DNA]</scope>
    <source>
        <strain evidence="7 9">NA06532</strain>
    </source>
</reference>
<comment type="cofactor">
    <cofactor evidence="3">
        <name>Mn(2+)</name>
        <dbReference type="ChEBI" id="CHEBI:29035"/>
    </cofactor>
    <cofactor evidence="3">
        <name>Co(2+)</name>
        <dbReference type="ChEBI" id="CHEBI:48828"/>
    </cofactor>
    <cofactor evidence="3">
        <name>Cd(2+)</name>
        <dbReference type="ChEBI" id="CHEBI:48775"/>
    </cofactor>
    <text evidence="3">Binds 1 divalent cation per subunit. The enzyme is active with manganese, cobalt or cadmium ions.</text>
</comment>
<dbReference type="Proteomes" id="UP000471648">
    <property type="component" value="Unassembled WGS sequence"/>
</dbReference>
<evidence type="ECO:0000313" key="5">
    <source>
        <dbReference type="EMBL" id="MER0425920.1"/>
    </source>
</evidence>
<dbReference type="EMBL" id="CP054926">
    <property type="protein sequence ID" value="QKW43933.1"/>
    <property type="molecule type" value="Genomic_DNA"/>
</dbReference>
<dbReference type="Proteomes" id="UP001456562">
    <property type="component" value="Unassembled WGS sequence"/>
</dbReference>
<keyword evidence="3" id="KW-0104">Cadmium</keyword>
<sequence>MDNVVSEIRLRPALQQPDWPDAERLEEVRRTLSGRRALVRYEDVRALRQILARVARGEAQVVQAGDCAEDPMESSAGYVARKAAVLDLLAGAMKMASHKPIVRIGRIAGQFAKPRSQPVEYVGGVELPVYRGHMVNSPEPAPKGRVPDPSRLLTGYDAAGEMMGHLGWHTTAREPGRAIDPPVWTSHEALLLDYELPMLRRDESGARWLASTHLPWIGERTRALDGAHVELFASIANPVACKVGPSMTVADLLGLCERLDPDREPGRLTLISRMGAGIVGERLPALVAAVRAAGHPVSWLCDPMHGNTVTTGEGLKTRYLEHVEREVRGFLTAVRSADGTAGGIHLETTPEDVTECVRNETRAHQVGEKYTSFCDPRLTASQAVSVIAAWRD</sequence>
<feature type="binding site" evidence="3">
    <location>
        <position position="242"/>
    </location>
    <ligand>
        <name>phosphoenolpyruvate</name>
        <dbReference type="ChEBI" id="CHEBI:58702"/>
    </ligand>
</feature>
<keyword evidence="4" id="KW-0057">Aromatic amino acid biosynthesis</keyword>
<dbReference type="PANTHER" id="PTHR21337">
    <property type="entry name" value="PHOSPHO-2-DEHYDRO-3-DEOXYHEPTONATE ALDOLASE 1, 2"/>
    <property type="match status" value="1"/>
</dbReference>
<feature type="binding site" evidence="3">
    <location>
        <position position="347"/>
    </location>
    <ligand>
        <name>Mn(2+)</name>
        <dbReference type="ChEBI" id="CHEBI:29035"/>
    </ligand>
</feature>
<dbReference type="InterPro" id="IPR013785">
    <property type="entry name" value="Aldolase_TIM"/>
</dbReference>
<evidence type="ECO:0000256" key="1">
    <source>
        <dbReference type="ARBA" id="ARBA00008911"/>
    </source>
</evidence>
<evidence type="ECO:0000313" key="10">
    <source>
        <dbReference type="Proteomes" id="UP001456562"/>
    </source>
</evidence>
<protein>
    <recommendedName>
        <fullName evidence="4">Phospho-2-dehydro-3-deoxyheptonate aldolase</fullName>
        <ecNumber evidence="4">2.5.1.54</ecNumber>
    </recommendedName>
</protein>
<feature type="binding site" evidence="3">
    <location>
        <position position="305"/>
    </location>
    <ligand>
        <name>Mn(2+)</name>
        <dbReference type="ChEBI" id="CHEBI:29035"/>
    </ligand>
</feature>
<dbReference type="RefSeq" id="WP_031125480.1">
    <property type="nucleotide sequence ID" value="NZ_CP054926.1"/>
</dbReference>
<evidence type="ECO:0000313" key="6">
    <source>
        <dbReference type="EMBL" id="NEB72081.1"/>
    </source>
</evidence>
<comment type="pathway">
    <text evidence="4">Metabolic intermediate biosynthesis; chorismate biosynthesis; chorismate from D-erythrose 4-phosphate and phosphoenolpyruvate: step 1/7.</text>
</comment>
<dbReference type="EMBL" id="JBEJUE010000013">
    <property type="protein sequence ID" value="MER0425920.1"/>
    <property type="molecule type" value="Genomic_DNA"/>
</dbReference>
<dbReference type="Proteomes" id="UP000509345">
    <property type="component" value="Chromosome"/>
</dbReference>
<evidence type="ECO:0000256" key="4">
    <source>
        <dbReference type="RuleBase" id="RU363071"/>
    </source>
</evidence>
<dbReference type="GO" id="GO:0008652">
    <property type="term" value="P:amino acid biosynthetic process"/>
    <property type="evidence" value="ECO:0007669"/>
    <property type="project" value="UniProtKB-KW"/>
</dbReference>
<feature type="binding site" evidence="3">
    <location>
        <position position="106"/>
    </location>
    <ligand>
        <name>phosphoenolpyruvate</name>
        <dbReference type="ChEBI" id="CHEBI:58702"/>
    </ligand>
</feature>
<comment type="catalytic activity">
    <reaction evidence="4">
        <text>D-erythrose 4-phosphate + phosphoenolpyruvate + H2O = 7-phospho-2-dehydro-3-deoxy-D-arabino-heptonate + phosphate</text>
        <dbReference type="Rhea" id="RHEA:14717"/>
        <dbReference type="ChEBI" id="CHEBI:15377"/>
        <dbReference type="ChEBI" id="CHEBI:16897"/>
        <dbReference type="ChEBI" id="CHEBI:43474"/>
        <dbReference type="ChEBI" id="CHEBI:58394"/>
        <dbReference type="ChEBI" id="CHEBI:58702"/>
        <dbReference type="EC" id="2.5.1.54"/>
    </reaction>
</comment>
<dbReference type="GO" id="GO:0009423">
    <property type="term" value="P:chorismate biosynthetic process"/>
    <property type="evidence" value="ECO:0007669"/>
    <property type="project" value="UniProtKB-UniPathway"/>
</dbReference>
<reference evidence="5 10" key="3">
    <citation type="submission" date="2024-01" db="EMBL/GenBank/DDBJ databases">
        <title>Metagenomic exploration of the rhizosphere soil microbial community and their significance in facilitating the development of wild simulated ginseng.</title>
        <authorList>
            <person name="Huang J."/>
        </authorList>
    </citation>
    <scope>NUCLEOTIDE SEQUENCE [LARGE SCALE GENOMIC DNA]</scope>
    <source>
        <strain evidence="5 10">WY141</strain>
    </source>
</reference>
<feature type="binding site" evidence="3">
    <location>
        <position position="67"/>
    </location>
    <ligand>
        <name>Mn(2+)</name>
        <dbReference type="ChEBI" id="CHEBI:29035"/>
    </ligand>
</feature>
<evidence type="ECO:0000313" key="9">
    <source>
        <dbReference type="Proteomes" id="UP000509345"/>
    </source>
</evidence>
<keyword evidence="4" id="KW-0028">Amino-acid biosynthesis</keyword>
<feature type="binding site" evidence="3">
    <location>
        <position position="375"/>
    </location>
    <ligand>
        <name>Mn(2+)</name>
        <dbReference type="ChEBI" id="CHEBI:29035"/>
    </ligand>
</feature>
<accession>A0A6N9VPV7</accession>
<name>A0A6N9VPV7_STRMI</name>
<keyword evidence="3" id="KW-0464">Manganese</keyword>
<evidence type="ECO:0000313" key="8">
    <source>
        <dbReference type="Proteomes" id="UP000471648"/>
    </source>
</evidence>
<dbReference type="EC" id="2.5.1.54" evidence="4"/>
<comment type="similarity">
    <text evidence="1 4">Belongs to the class-II DAHP synthase family.</text>
</comment>
<keyword evidence="2 4" id="KW-0808">Transferase</keyword>
<dbReference type="GeneID" id="87632752"/>
<dbReference type="PANTHER" id="PTHR21337:SF0">
    <property type="entry name" value="PHOSPHO-2-DEHYDRO-3-DEOXYHEPTONATE ALDOLASE"/>
    <property type="match status" value="1"/>
</dbReference>